<keyword evidence="2" id="KW-1185">Reference proteome</keyword>
<dbReference type="RefSeq" id="WP_349640419.1">
    <property type="nucleotide sequence ID" value="NZ_CP090958.1"/>
</dbReference>
<gene>
    <name evidence="1" type="ORF">LWF01_07520</name>
</gene>
<name>A0ABY8QXQ7_9MICO</name>
<organism evidence="1 2">
    <name type="scientific">Saxibacter everestensis</name>
    <dbReference type="NCBI Taxonomy" id="2909229"/>
    <lineage>
        <taxon>Bacteria</taxon>
        <taxon>Bacillati</taxon>
        <taxon>Actinomycetota</taxon>
        <taxon>Actinomycetes</taxon>
        <taxon>Micrococcales</taxon>
        <taxon>Brevibacteriaceae</taxon>
        <taxon>Saxibacter</taxon>
    </lineage>
</organism>
<dbReference type="SUPFAM" id="SSF53807">
    <property type="entry name" value="Helical backbone' metal receptor"/>
    <property type="match status" value="1"/>
</dbReference>
<proteinExistence type="predicted"/>
<protein>
    <submittedName>
        <fullName evidence="1">Uncharacterized protein</fullName>
    </submittedName>
</protein>
<dbReference type="Gene3D" id="3.40.50.1980">
    <property type="entry name" value="Nitrogenase molybdenum iron protein domain"/>
    <property type="match status" value="1"/>
</dbReference>
<evidence type="ECO:0000313" key="2">
    <source>
        <dbReference type="Proteomes" id="UP001209083"/>
    </source>
</evidence>
<dbReference type="EMBL" id="CP090958">
    <property type="protein sequence ID" value="WGW13596.1"/>
    <property type="molecule type" value="Genomic_DNA"/>
</dbReference>
<sequence>MRRQIAPIVGYPDEPWLTSWQDQNGIVSSSLGLADEAKKLTEQTNQLIDQSAHEHPEFEGKTIAFGSGTEPGSYNFYFDDDSRDSLLDELGPNSFAKKGKHREASGYSYRRSGFLVSSRDTAPTSRFGRACVVLPNRLCRRLSAKSSARIASGGVYLTNDCEYEGRRGGAY</sequence>
<dbReference type="Proteomes" id="UP001209083">
    <property type="component" value="Chromosome"/>
</dbReference>
<reference evidence="1 2" key="1">
    <citation type="submission" date="2023-05" db="EMBL/GenBank/DDBJ databases">
        <title>Lithophilousrod everest ZFBP1038 complete genpme.</title>
        <authorList>
            <person name="Tian M."/>
        </authorList>
    </citation>
    <scope>NUCLEOTIDE SEQUENCE [LARGE SCALE GENOMIC DNA]</scope>
    <source>
        <strain evidence="1 2">ZFBP1038</strain>
    </source>
</reference>
<evidence type="ECO:0000313" key="1">
    <source>
        <dbReference type="EMBL" id="WGW13596.1"/>
    </source>
</evidence>
<accession>A0ABY8QXQ7</accession>